<dbReference type="EMBL" id="LR743591">
    <property type="protein sequence ID" value="CAA2618820.1"/>
    <property type="molecule type" value="Genomic_DNA"/>
</dbReference>
<sequence>MHGIEIVSNLVYKWLYIKSKAHGK</sequence>
<evidence type="ECO:0000313" key="3">
    <source>
        <dbReference type="Proteomes" id="UP000663760"/>
    </source>
</evidence>
<reference evidence="1" key="1">
    <citation type="submission" date="2019-12" db="EMBL/GenBank/DDBJ databases">
        <authorList>
            <person name="Scholz U."/>
            <person name="Mascher M."/>
            <person name="Fiebig A."/>
        </authorList>
    </citation>
    <scope>NUCLEOTIDE SEQUENCE</scope>
</reference>
<organism evidence="1">
    <name type="scientific">Spirodela intermedia</name>
    <name type="common">Intermediate duckweed</name>
    <dbReference type="NCBI Taxonomy" id="51605"/>
    <lineage>
        <taxon>Eukaryota</taxon>
        <taxon>Viridiplantae</taxon>
        <taxon>Streptophyta</taxon>
        <taxon>Embryophyta</taxon>
        <taxon>Tracheophyta</taxon>
        <taxon>Spermatophyta</taxon>
        <taxon>Magnoliopsida</taxon>
        <taxon>Liliopsida</taxon>
        <taxon>Araceae</taxon>
        <taxon>Lemnoideae</taxon>
        <taxon>Spirodela</taxon>
    </lineage>
</organism>
<name>A0A7I8IKY3_SPIIN</name>
<dbReference type="Proteomes" id="UP000663760">
    <property type="component" value="Chromosome 4"/>
</dbReference>
<dbReference type="AlphaFoldDB" id="A0A7I8IKY3"/>
<dbReference type="EMBL" id="LR746267">
    <property type="protein sequence ID" value="CAA7394814.1"/>
    <property type="molecule type" value="Genomic_DNA"/>
</dbReference>
<protein>
    <submittedName>
        <fullName evidence="1">Uncharacterized protein</fullName>
    </submittedName>
</protein>
<evidence type="ECO:0000313" key="1">
    <source>
        <dbReference type="EMBL" id="CAA2618820.1"/>
    </source>
</evidence>
<gene>
    <name evidence="1" type="ORF">SI7747_04004987</name>
    <name evidence="2" type="ORF">SI8410_04005475</name>
</gene>
<accession>A0A7I8IKY3</accession>
<proteinExistence type="predicted"/>
<evidence type="ECO:0000313" key="2">
    <source>
        <dbReference type="EMBL" id="CAA7394814.1"/>
    </source>
</evidence>
<keyword evidence="3" id="KW-1185">Reference proteome</keyword>